<dbReference type="NCBIfam" id="NF033503">
    <property type="entry name" value="LarB"/>
    <property type="match status" value="1"/>
</dbReference>
<reference evidence="2" key="1">
    <citation type="journal article" date="2020" name="mSystems">
        <title>Genome- and Community-Level Interaction Insights into Carbon Utilization and Element Cycling Functions of Hydrothermarchaeota in Hydrothermal Sediment.</title>
        <authorList>
            <person name="Zhou Z."/>
            <person name="Liu Y."/>
            <person name="Xu W."/>
            <person name="Pan J."/>
            <person name="Luo Z.H."/>
            <person name="Li M."/>
        </authorList>
    </citation>
    <scope>NUCLEOTIDE SEQUENCE [LARGE SCALE GENOMIC DNA]</scope>
    <source>
        <strain evidence="2">HyVt-185</strain>
    </source>
</reference>
<dbReference type="EMBL" id="DQZR01000194">
    <property type="protein sequence ID" value="HDM36496.1"/>
    <property type="molecule type" value="Genomic_DNA"/>
</dbReference>
<gene>
    <name evidence="2" type="primary">larB</name>
    <name evidence="2" type="ORF">ENG09_04515</name>
</gene>
<name>A0A7C0X340_9EURY</name>
<protein>
    <submittedName>
        <fullName evidence="2">Nickel pincer cofactor biosynthesis protein LarB</fullName>
    </submittedName>
</protein>
<dbReference type="InterPro" id="IPR000031">
    <property type="entry name" value="PurE_dom"/>
</dbReference>
<dbReference type="AlphaFoldDB" id="A0A7C0X340"/>
<dbReference type="SMART" id="SM01001">
    <property type="entry name" value="AIRC"/>
    <property type="match status" value="1"/>
</dbReference>
<dbReference type="InterPro" id="IPR039476">
    <property type="entry name" value="P2CMN_synthase_LarB"/>
</dbReference>
<evidence type="ECO:0000313" key="2">
    <source>
        <dbReference type="EMBL" id="HDM36496.1"/>
    </source>
</evidence>
<sequence>MEEILRELLDGKITIEEAIKAIRIDAINKIGEIARLDTGRWGRRGVPEIILASGKEKEDVARLARSMAEEEGIALVSRMRDGDIEALERAAKDGGLILEYNERAKMAVIRRKDHEIRFHGRVGIITAGTSDIPVAEEAKIVASAMGCEVITSYDLGVAGIHRLFEPLRMMIEAEVAVIIVAAGMEGALPSVVASLVDLPVIGLPTSTGYGAGGKGIAALLSMLQSCTGGIGVVNIDNGIGAGILAALIANVREGR</sequence>
<accession>A0A7C0X340</accession>
<organism evidence="2">
    <name type="scientific">Candidatus Syntropharchaeum butanivorans</name>
    <dbReference type="NCBI Taxonomy" id="1839936"/>
    <lineage>
        <taxon>Archaea</taxon>
        <taxon>Methanobacteriati</taxon>
        <taxon>Methanobacteriota</taxon>
        <taxon>Stenosarchaea group</taxon>
        <taxon>Methanomicrobia</taxon>
        <taxon>Methanosarcinales</taxon>
        <taxon>ANME-2 cluster</taxon>
        <taxon>Candidatus Syntropharchaeum</taxon>
    </lineage>
</organism>
<evidence type="ECO:0000259" key="1">
    <source>
        <dbReference type="SMART" id="SM01001"/>
    </source>
</evidence>
<proteinExistence type="predicted"/>
<dbReference type="GO" id="GO:0006189">
    <property type="term" value="P:'de novo' IMP biosynthetic process"/>
    <property type="evidence" value="ECO:0007669"/>
    <property type="project" value="InterPro"/>
</dbReference>
<feature type="domain" description="PurE" evidence="1">
    <location>
        <begin position="120"/>
        <end position="254"/>
    </location>
</feature>
<comment type="caution">
    <text evidence="2">The sequence shown here is derived from an EMBL/GenBank/DDBJ whole genome shotgun (WGS) entry which is preliminary data.</text>
</comment>
<dbReference type="SUPFAM" id="SSF52255">
    <property type="entry name" value="N5-CAIR mutase (phosphoribosylaminoimidazole carboxylase, PurE)"/>
    <property type="match status" value="1"/>
</dbReference>
<dbReference type="PANTHER" id="PTHR43064">
    <property type="entry name" value="PHOSPHORIBOSYLAMINOIMIDAZOLE CARBOXYLASE-RELATED"/>
    <property type="match status" value="1"/>
</dbReference>
<dbReference type="PANTHER" id="PTHR43064:SF1">
    <property type="entry name" value="SLL1489 PROTEIN"/>
    <property type="match status" value="1"/>
</dbReference>
<dbReference type="Pfam" id="PF00731">
    <property type="entry name" value="AIRC"/>
    <property type="match status" value="1"/>
</dbReference>
<dbReference type="GO" id="GO:0016787">
    <property type="term" value="F:hydrolase activity"/>
    <property type="evidence" value="ECO:0007669"/>
    <property type="project" value="InterPro"/>
</dbReference>
<dbReference type="Gene3D" id="3.40.50.1970">
    <property type="match status" value="1"/>
</dbReference>
<dbReference type="Proteomes" id="UP000885863">
    <property type="component" value="Unassembled WGS sequence"/>
</dbReference>